<dbReference type="OrthoDB" id="7178689at2"/>
<gene>
    <name evidence="4" type="ORF">D1223_01595</name>
</gene>
<comment type="caution">
    <text evidence="4">The sequence shown here is derived from an EMBL/GenBank/DDBJ whole genome shotgun (WGS) entry which is preliminary data.</text>
</comment>
<dbReference type="InterPro" id="IPR001633">
    <property type="entry name" value="EAL_dom"/>
</dbReference>
<feature type="domain" description="EAL" evidence="3">
    <location>
        <begin position="136"/>
        <end position="398"/>
    </location>
</feature>
<feature type="transmembrane region" description="Helical" evidence="2">
    <location>
        <begin position="6"/>
        <end position="24"/>
    </location>
</feature>
<keyword evidence="2" id="KW-0472">Membrane</keyword>
<dbReference type="GO" id="GO:0071111">
    <property type="term" value="F:cyclic-guanylate-specific phosphodiesterase activity"/>
    <property type="evidence" value="ECO:0007669"/>
    <property type="project" value="InterPro"/>
</dbReference>
<keyword evidence="2" id="KW-1133">Transmembrane helix</keyword>
<dbReference type="Pfam" id="PF00563">
    <property type="entry name" value="EAL"/>
    <property type="match status" value="1"/>
</dbReference>
<dbReference type="Gene3D" id="3.20.20.450">
    <property type="entry name" value="EAL domain"/>
    <property type="match status" value="1"/>
</dbReference>
<proteinExistence type="predicted"/>
<evidence type="ECO:0000313" key="4">
    <source>
        <dbReference type="EMBL" id="RIJ32575.1"/>
    </source>
</evidence>
<evidence type="ECO:0000256" key="1">
    <source>
        <dbReference type="SAM" id="Coils"/>
    </source>
</evidence>
<keyword evidence="5" id="KW-1185">Reference proteome</keyword>
<dbReference type="PROSITE" id="PS50883">
    <property type="entry name" value="EAL"/>
    <property type="match status" value="1"/>
</dbReference>
<keyword evidence="1" id="KW-0175">Coiled coil</keyword>
<keyword evidence="2" id="KW-0812">Transmembrane</keyword>
<dbReference type="InterPro" id="IPR035919">
    <property type="entry name" value="EAL_sf"/>
</dbReference>
<evidence type="ECO:0000259" key="3">
    <source>
        <dbReference type="PROSITE" id="PS50883"/>
    </source>
</evidence>
<dbReference type="EMBL" id="QWFX01000005">
    <property type="protein sequence ID" value="RIJ32575.1"/>
    <property type="molecule type" value="Genomic_DNA"/>
</dbReference>
<evidence type="ECO:0000256" key="2">
    <source>
        <dbReference type="SAM" id="Phobius"/>
    </source>
</evidence>
<dbReference type="AlphaFoldDB" id="A0A399RSW3"/>
<dbReference type="PANTHER" id="PTHR33121">
    <property type="entry name" value="CYCLIC DI-GMP PHOSPHODIESTERASE PDEF"/>
    <property type="match status" value="1"/>
</dbReference>
<dbReference type="Proteomes" id="UP000266385">
    <property type="component" value="Unassembled WGS sequence"/>
</dbReference>
<evidence type="ECO:0000313" key="5">
    <source>
        <dbReference type="Proteomes" id="UP000266385"/>
    </source>
</evidence>
<organism evidence="4 5">
    <name type="scientific">Henriciella mobilis</name>
    <dbReference type="NCBI Taxonomy" id="2305467"/>
    <lineage>
        <taxon>Bacteria</taxon>
        <taxon>Pseudomonadati</taxon>
        <taxon>Pseudomonadota</taxon>
        <taxon>Alphaproteobacteria</taxon>
        <taxon>Hyphomonadales</taxon>
        <taxon>Hyphomonadaceae</taxon>
        <taxon>Henriciella</taxon>
    </lineage>
</organism>
<feature type="coiled-coil region" evidence="1">
    <location>
        <begin position="55"/>
        <end position="118"/>
    </location>
</feature>
<sequence>MIGVLFIFYMALGTALGLGLYTYLGVGIPLAVGLGAVLTVVLGQLHLLIAHVSKTAETDEKLERIERANAATRERMDMVEARTESVESTLKHELTERRDALVSEMRQLEGLIDRLSKSFESKLDETVDKSEMRPQEDAVLRTVKAALQDGRVDLHLQPIVSLPQRRVAFYEGFTRLRRPDGSLILPAEFLDAARRARLMGVIDNMLLFRCVQIVRRLSERDRRVGVFCNISANSLTDPHFFPQFLEFMRENRDLAGALIFEIPADRFENRSREMREGMEKLTALGFRFSIDHASDLGLDLPRLQDAGVRFVKMNGGELIDQLRNPSGPRPISNVQRSVDGEEVSAVCSRFGVTLIAEKLEEEVSVVEILEFDVPYGQGHVFGAPKPIKSSLMEATAPPAEFIAKLGAFG</sequence>
<protein>
    <submittedName>
        <fullName evidence="4">EAL domain-containing protein</fullName>
    </submittedName>
</protein>
<name>A0A399RSW3_9PROT</name>
<dbReference type="SUPFAM" id="SSF141868">
    <property type="entry name" value="EAL domain-like"/>
    <property type="match status" value="1"/>
</dbReference>
<dbReference type="SMART" id="SM00052">
    <property type="entry name" value="EAL"/>
    <property type="match status" value="1"/>
</dbReference>
<dbReference type="CDD" id="cd01948">
    <property type="entry name" value="EAL"/>
    <property type="match status" value="1"/>
</dbReference>
<dbReference type="InterPro" id="IPR050706">
    <property type="entry name" value="Cyclic-di-GMP_PDE-like"/>
</dbReference>
<accession>A0A399RSW3</accession>
<reference evidence="4 5" key="1">
    <citation type="submission" date="2018-08" db="EMBL/GenBank/DDBJ databases">
        <title>Henriciella mobilis sp. nov., isolated from seawater.</title>
        <authorList>
            <person name="Cheng H."/>
            <person name="Wu Y.-H."/>
            <person name="Xu X.-W."/>
            <person name="Guo L.-L."/>
        </authorList>
    </citation>
    <scope>NUCLEOTIDE SEQUENCE [LARGE SCALE GENOMIC DNA]</scope>
    <source>
        <strain evidence="4 5">JN25</strain>
    </source>
</reference>
<feature type="transmembrane region" description="Helical" evidence="2">
    <location>
        <begin position="31"/>
        <end position="52"/>
    </location>
</feature>
<dbReference type="PANTHER" id="PTHR33121:SF79">
    <property type="entry name" value="CYCLIC DI-GMP PHOSPHODIESTERASE PDED-RELATED"/>
    <property type="match status" value="1"/>
</dbReference>
<dbReference type="RefSeq" id="WP_119374656.1">
    <property type="nucleotide sequence ID" value="NZ_QWFX01000005.1"/>
</dbReference>